<dbReference type="SUPFAM" id="SSF55326">
    <property type="entry name" value="PurM N-terminal domain-like"/>
    <property type="match status" value="1"/>
</dbReference>
<feature type="domain" description="PurM-like C-terminal" evidence="3">
    <location>
        <begin position="193"/>
        <end position="343"/>
    </location>
</feature>
<comment type="caution">
    <text evidence="4">The sequence shown here is derived from an EMBL/GenBank/DDBJ whole genome shotgun (WGS) entry which is preliminary data.</text>
</comment>
<accession>A0A1U7HI32</accession>
<proteinExistence type="inferred from homology"/>
<dbReference type="RefSeq" id="WP_073599478.1">
    <property type="nucleotide sequence ID" value="NZ_MRCB01000010.1"/>
</dbReference>
<dbReference type="AlphaFoldDB" id="A0A1U7HI32"/>
<dbReference type="EMBL" id="MRCB01000010">
    <property type="protein sequence ID" value="OKH23198.1"/>
    <property type="molecule type" value="Genomic_DNA"/>
</dbReference>
<dbReference type="Gene3D" id="3.30.1330.10">
    <property type="entry name" value="PurM-like, N-terminal domain"/>
    <property type="match status" value="1"/>
</dbReference>
<feature type="domain" description="PurM-like N-terminal" evidence="2">
    <location>
        <begin position="76"/>
        <end position="181"/>
    </location>
</feature>
<organism evidence="4 5">
    <name type="scientific">Hydrococcus rivularis NIES-593</name>
    <dbReference type="NCBI Taxonomy" id="1921803"/>
    <lineage>
        <taxon>Bacteria</taxon>
        <taxon>Bacillati</taxon>
        <taxon>Cyanobacteriota</taxon>
        <taxon>Cyanophyceae</taxon>
        <taxon>Pleurocapsales</taxon>
        <taxon>Hydrococcaceae</taxon>
        <taxon>Hydrococcus</taxon>
    </lineage>
</organism>
<name>A0A1U7HI32_9CYAN</name>
<dbReference type="SUPFAM" id="SSF56042">
    <property type="entry name" value="PurM C-terminal domain-like"/>
    <property type="match status" value="1"/>
</dbReference>
<dbReference type="Pfam" id="PF02769">
    <property type="entry name" value="AIRS_C"/>
    <property type="match status" value="1"/>
</dbReference>
<keyword evidence="5" id="KW-1185">Reference proteome</keyword>
<evidence type="ECO:0000313" key="5">
    <source>
        <dbReference type="Proteomes" id="UP000186868"/>
    </source>
</evidence>
<dbReference type="NCBIfam" id="TIGR02124">
    <property type="entry name" value="hypE"/>
    <property type="match status" value="1"/>
</dbReference>
<dbReference type="Gene3D" id="3.90.650.10">
    <property type="entry name" value="PurM-like C-terminal domain"/>
    <property type="match status" value="1"/>
</dbReference>
<dbReference type="InterPro" id="IPR016188">
    <property type="entry name" value="PurM-like_N"/>
</dbReference>
<dbReference type="Proteomes" id="UP000186868">
    <property type="component" value="Unassembled WGS sequence"/>
</dbReference>
<dbReference type="PIRSF" id="PIRSF005644">
    <property type="entry name" value="Hdrgns_mtr_HypE"/>
    <property type="match status" value="1"/>
</dbReference>
<protein>
    <submittedName>
        <fullName evidence="4">Hydrogenase expression/formation protein HypE</fullName>
    </submittedName>
</protein>
<evidence type="ECO:0000259" key="2">
    <source>
        <dbReference type="Pfam" id="PF00586"/>
    </source>
</evidence>
<sequence>MTHNPTNPTQHSLFQKVEQVRRRRAKVRDATITLAHGSGGKAMRDLIDDIFVGSFDNPLLAELEDQARVSLAELIAVGDRLAFTTDSYVVDPIFFPGGDIGSLAVHGTINDLAVSGAKPFYLSCSMILEEGLPVDALRRVARSMKAAADEAGVKIVTGDTKVVHRGSADKIFINTTGIGVIRPDVSISARNLQPGDKIIVNGYLGDHGAAILIARGELSFSSAIESDSQPLNSLVDAILDVCPEVRAMRDATRGGLATVLNEFALSSEVGIRLYESSMPVREEVQGICELLGLDPLYLANEGKLAVVVPSDRAQTVLAAMRAHPTAEKATIIGEVIDSPQGVVLMQTLFGTERIVDMLVGDQLPRIC</sequence>
<dbReference type="Pfam" id="PF00586">
    <property type="entry name" value="AIRS"/>
    <property type="match status" value="1"/>
</dbReference>
<dbReference type="OrthoDB" id="9801934at2"/>
<dbReference type="CDD" id="cd02197">
    <property type="entry name" value="HypE"/>
    <property type="match status" value="1"/>
</dbReference>
<dbReference type="InterPro" id="IPR036921">
    <property type="entry name" value="PurM-like_N_sf"/>
</dbReference>
<dbReference type="FunFam" id="3.30.1330.10:FF:000015">
    <property type="entry name" value="Hydrogenase expression/formation protein HypE"/>
    <property type="match status" value="1"/>
</dbReference>
<dbReference type="InterPro" id="IPR011854">
    <property type="entry name" value="HypE"/>
</dbReference>
<dbReference type="InterPro" id="IPR010918">
    <property type="entry name" value="PurM-like_C_dom"/>
</dbReference>
<dbReference type="InterPro" id="IPR036676">
    <property type="entry name" value="PurM-like_C_sf"/>
</dbReference>
<evidence type="ECO:0000256" key="1">
    <source>
        <dbReference type="ARBA" id="ARBA00006243"/>
    </source>
</evidence>
<dbReference type="STRING" id="1921803.NIES593_10140"/>
<dbReference type="PANTHER" id="PTHR30303">
    <property type="entry name" value="HYDROGENASE ISOENZYMES FORMATION PROTEIN HYPE"/>
    <property type="match status" value="1"/>
</dbReference>
<comment type="similarity">
    <text evidence="1">Belongs to the HypE family.</text>
</comment>
<gene>
    <name evidence="4" type="ORF">NIES593_10140</name>
</gene>
<evidence type="ECO:0000313" key="4">
    <source>
        <dbReference type="EMBL" id="OKH23198.1"/>
    </source>
</evidence>
<evidence type="ECO:0000259" key="3">
    <source>
        <dbReference type="Pfam" id="PF02769"/>
    </source>
</evidence>
<dbReference type="PANTHER" id="PTHR30303:SF0">
    <property type="entry name" value="CARBAMOYL DEHYDRATASE HYPE"/>
    <property type="match status" value="1"/>
</dbReference>
<dbReference type="GO" id="GO:0051604">
    <property type="term" value="P:protein maturation"/>
    <property type="evidence" value="ECO:0007669"/>
    <property type="project" value="TreeGrafter"/>
</dbReference>
<reference evidence="4 5" key="1">
    <citation type="submission" date="2016-11" db="EMBL/GenBank/DDBJ databases">
        <title>Draft Genome Sequences of Nine Cyanobacterial Strains from Diverse Habitats.</title>
        <authorList>
            <person name="Zhu T."/>
            <person name="Hou S."/>
            <person name="Lu X."/>
            <person name="Hess W.R."/>
        </authorList>
    </citation>
    <scope>NUCLEOTIDE SEQUENCE [LARGE SCALE GENOMIC DNA]</scope>
    <source>
        <strain evidence="4 5">NIES-593</strain>
    </source>
</reference>